<dbReference type="Pfam" id="PF02729">
    <property type="entry name" value="OTCace_N"/>
    <property type="match status" value="1"/>
</dbReference>
<evidence type="ECO:0000256" key="2">
    <source>
        <dbReference type="ARBA" id="ARBA00008896"/>
    </source>
</evidence>
<evidence type="ECO:0000256" key="4">
    <source>
        <dbReference type="ARBA" id="ARBA00022975"/>
    </source>
</evidence>
<evidence type="ECO:0000259" key="8">
    <source>
        <dbReference type="Pfam" id="PF00185"/>
    </source>
</evidence>
<comment type="subunit">
    <text evidence="7">Heterododecamer (2C3:3R2) of six catalytic PyrB chains organized as two trimers (C3), and six regulatory PyrI chains organized as three dimers (R2).</text>
</comment>
<evidence type="ECO:0000259" key="9">
    <source>
        <dbReference type="Pfam" id="PF02729"/>
    </source>
</evidence>
<name>A0A4P7VZL2_9BACT</name>
<dbReference type="UniPathway" id="UPA00070">
    <property type="reaction ID" value="UER00116"/>
</dbReference>
<dbReference type="InterPro" id="IPR036901">
    <property type="entry name" value="Asp/Orn_carbamoylTrfase_sf"/>
</dbReference>
<dbReference type="InterPro" id="IPR006131">
    <property type="entry name" value="Asp_carbamoyltransf_Asp/Orn-bd"/>
</dbReference>
<evidence type="ECO:0000256" key="1">
    <source>
        <dbReference type="ARBA" id="ARBA00004852"/>
    </source>
</evidence>
<feature type="binding site" evidence="7">
    <location>
        <position position="51"/>
    </location>
    <ligand>
        <name>carbamoyl phosphate</name>
        <dbReference type="ChEBI" id="CHEBI:58228"/>
    </ligand>
</feature>
<proteinExistence type="inferred from homology"/>
<protein>
    <recommendedName>
        <fullName evidence="7">Aspartate carbamoyltransferase</fullName>
        <ecNumber evidence="7">2.1.3.2</ecNumber>
    </recommendedName>
    <alternativeName>
        <fullName evidence="7">Aspartate transcarbamylase</fullName>
        <shortName evidence="7">ATCase</shortName>
    </alternativeName>
</protein>
<accession>A0A4P7VZL2</accession>
<dbReference type="InterPro" id="IPR006132">
    <property type="entry name" value="Asp/Orn_carbamoyltranf_P-bd"/>
</dbReference>
<dbReference type="FunFam" id="3.40.50.1370:FF:000001">
    <property type="entry name" value="Aspartate carbamoyltransferase"/>
    <property type="match status" value="1"/>
</dbReference>
<dbReference type="InterPro" id="IPR002082">
    <property type="entry name" value="Asp_carbamoyltransf"/>
</dbReference>
<organism evidence="10 11">
    <name type="scientific">Duncaniella dubosii</name>
    <dbReference type="NCBI Taxonomy" id="2518971"/>
    <lineage>
        <taxon>Bacteria</taxon>
        <taxon>Pseudomonadati</taxon>
        <taxon>Bacteroidota</taxon>
        <taxon>Bacteroidia</taxon>
        <taxon>Bacteroidales</taxon>
        <taxon>Muribaculaceae</taxon>
        <taxon>Duncaniella</taxon>
    </lineage>
</organism>
<dbReference type="EMBL" id="CP039396">
    <property type="protein sequence ID" value="QCD41014.1"/>
    <property type="molecule type" value="Genomic_DNA"/>
</dbReference>
<dbReference type="GO" id="GO:0044205">
    <property type="term" value="P:'de novo' UMP biosynthetic process"/>
    <property type="evidence" value="ECO:0007669"/>
    <property type="project" value="UniProtKB-UniRule"/>
</dbReference>
<evidence type="ECO:0000256" key="7">
    <source>
        <dbReference type="HAMAP-Rule" id="MF_00001"/>
    </source>
</evidence>
<feature type="binding site" evidence="7">
    <location>
        <position position="162"/>
    </location>
    <ligand>
        <name>L-aspartate</name>
        <dbReference type="ChEBI" id="CHEBI:29991"/>
    </ligand>
</feature>
<comment type="pathway">
    <text evidence="1 7">Pyrimidine metabolism; UMP biosynthesis via de novo pathway; (S)-dihydroorotate from bicarbonate: step 2/3.</text>
</comment>
<comment type="similarity">
    <text evidence="2 7">Belongs to the aspartate/ornithine carbamoyltransferase superfamily. ATCase family.</text>
</comment>
<dbReference type="GO" id="GO:0006520">
    <property type="term" value="P:amino acid metabolic process"/>
    <property type="evidence" value="ECO:0007669"/>
    <property type="project" value="InterPro"/>
</dbReference>
<feature type="binding site" evidence="7">
    <location>
        <position position="132"/>
    </location>
    <ligand>
        <name>carbamoyl phosphate</name>
        <dbReference type="ChEBI" id="CHEBI:58228"/>
    </ligand>
</feature>
<dbReference type="GO" id="GO:0005829">
    <property type="term" value="C:cytosol"/>
    <property type="evidence" value="ECO:0007669"/>
    <property type="project" value="TreeGrafter"/>
</dbReference>
<keyword evidence="11" id="KW-1185">Reference proteome</keyword>
<dbReference type="HAMAP" id="MF_00001">
    <property type="entry name" value="Asp_carb_tr"/>
    <property type="match status" value="1"/>
</dbReference>
<dbReference type="GO" id="GO:0004070">
    <property type="term" value="F:aspartate carbamoyltransferase activity"/>
    <property type="evidence" value="ECO:0007669"/>
    <property type="project" value="UniProtKB-UniRule"/>
</dbReference>
<gene>
    <name evidence="7 10" type="primary">pyrB</name>
    <name evidence="10" type="ORF">E7747_01080</name>
</gene>
<dbReference type="SUPFAM" id="SSF53671">
    <property type="entry name" value="Aspartate/ornithine carbamoyltransferase"/>
    <property type="match status" value="1"/>
</dbReference>
<evidence type="ECO:0000256" key="6">
    <source>
        <dbReference type="ARBA" id="ARBA00048859"/>
    </source>
</evidence>
<keyword evidence="3 7" id="KW-0808">Transferase</keyword>
<dbReference type="PROSITE" id="PS00097">
    <property type="entry name" value="CARBAMOYLTRANSFERASE"/>
    <property type="match status" value="1"/>
</dbReference>
<evidence type="ECO:0000256" key="5">
    <source>
        <dbReference type="ARBA" id="ARBA00043884"/>
    </source>
</evidence>
<dbReference type="GO" id="GO:0006207">
    <property type="term" value="P:'de novo' pyrimidine nucleobase biosynthetic process"/>
    <property type="evidence" value="ECO:0007669"/>
    <property type="project" value="InterPro"/>
</dbReference>
<dbReference type="Proteomes" id="UP000297149">
    <property type="component" value="Chromosome"/>
</dbReference>
<dbReference type="GO" id="GO:0016597">
    <property type="term" value="F:amino acid binding"/>
    <property type="evidence" value="ECO:0007669"/>
    <property type="project" value="InterPro"/>
</dbReference>
<dbReference type="PANTHER" id="PTHR45753">
    <property type="entry name" value="ORNITHINE CARBAMOYLTRANSFERASE, MITOCHONDRIAL"/>
    <property type="match status" value="1"/>
</dbReference>
<feature type="binding site" evidence="7">
    <location>
        <position position="263"/>
    </location>
    <ligand>
        <name>carbamoyl phosphate</name>
        <dbReference type="ChEBI" id="CHEBI:58228"/>
    </ligand>
</feature>
<dbReference type="Pfam" id="PF00185">
    <property type="entry name" value="OTCace"/>
    <property type="match status" value="1"/>
</dbReference>
<keyword evidence="4 7" id="KW-0665">Pyrimidine biosynthesis</keyword>
<feature type="binding site" evidence="7">
    <location>
        <position position="264"/>
    </location>
    <ligand>
        <name>carbamoyl phosphate</name>
        <dbReference type="ChEBI" id="CHEBI:58228"/>
    </ligand>
</feature>
<dbReference type="InterPro" id="IPR006130">
    <property type="entry name" value="Asp/Orn_carbamoylTrfase"/>
</dbReference>
<comment type="function">
    <text evidence="5 7">Catalyzes the condensation of carbamoyl phosphate and aspartate to form carbamoyl aspartate and inorganic phosphate, the committed step in the de novo pyrimidine nucleotide biosynthesis pathway.</text>
</comment>
<dbReference type="NCBIfam" id="TIGR00670">
    <property type="entry name" value="asp_carb_tr"/>
    <property type="match status" value="1"/>
</dbReference>
<dbReference type="KEGG" id="ddb:E7747_01080"/>
<feature type="domain" description="Aspartate/ornithine carbamoyltransferase carbamoyl-P binding" evidence="9">
    <location>
        <begin position="5"/>
        <end position="141"/>
    </location>
</feature>
<evidence type="ECO:0000256" key="3">
    <source>
        <dbReference type="ARBA" id="ARBA00022679"/>
    </source>
</evidence>
<comment type="catalytic activity">
    <reaction evidence="6 7">
        <text>carbamoyl phosphate + L-aspartate = N-carbamoyl-L-aspartate + phosphate + H(+)</text>
        <dbReference type="Rhea" id="RHEA:20013"/>
        <dbReference type="ChEBI" id="CHEBI:15378"/>
        <dbReference type="ChEBI" id="CHEBI:29991"/>
        <dbReference type="ChEBI" id="CHEBI:32814"/>
        <dbReference type="ChEBI" id="CHEBI:43474"/>
        <dbReference type="ChEBI" id="CHEBI:58228"/>
        <dbReference type="EC" id="2.1.3.2"/>
    </reaction>
</comment>
<reference evidence="11" key="1">
    <citation type="submission" date="2019-02" db="EMBL/GenBank/DDBJ databases">
        <title>Isolation and identification of novel species under the genus Muribaculum.</title>
        <authorList>
            <person name="Miyake S."/>
            <person name="Ding Y."/>
            <person name="Low A."/>
            <person name="Soh M."/>
            <person name="Seedorf H."/>
        </authorList>
    </citation>
    <scope>NUCLEOTIDE SEQUENCE [LARGE SCALE GENOMIC DNA]</scope>
    <source>
        <strain evidence="11">H5</strain>
    </source>
</reference>
<sequence length="304" mass="34575">MNTNSLVSISDIGRDEILSLLDMARRFEENPNRRLLEGRVVATLFFEPSTRTRLSFETAVNRLGGRIIGFSDANTTSSSKGETLKDTIKMVSNYVDLIVMRHYLEGAARYASEVTDVPIINAGDGANQHPSQTMLDLYSIYKTQGTLENLTITLVGDLKYGRTVHSLIMAMRHFNPTFRFVACKELGMPAEYKAFCDENGIRYTEHTDFSPEVINSSDIIYMTRVQRERFADIMEYERVKDLYNLNSSMLGDARENMRILHPLPRVNEIAQDVDDNPHAYYFEQARNGLYARQAIICRALGIDA</sequence>
<feature type="domain" description="Aspartate/ornithine carbamoyltransferase Asp/Orn-binding" evidence="8">
    <location>
        <begin position="149"/>
        <end position="297"/>
    </location>
</feature>
<dbReference type="PRINTS" id="PR00100">
    <property type="entry name" value="AOTCASE"/>
</dbReference>
<dbReference type="AlphaFoldDB" id="A0A4P7VZL2"/>
<dbReference type="PANTHER" id="PTHR45753:SF6">
    <property type="entry name" value="ASPARTATE CARBAMOYLTRANSFERASE"/>
    <property type="match status" value="1"/>
</dbReference>
<feature type="binding site" evidence="7">
    <location>
        <position position="52"/>
    </location>
    <ligand>
        <name>carbamoyl phosphate</name>
        <dbReference type="ChEBI" id="CHEBI:58228"/>
    </ligand>
</feature>
<dbReference type="NCBIfam" id="NF002032">
    <property type="entry name" value="PRK00856.1"/>
    <property type="match status" value="1"/>
</dbReference>
<dbReference type="RefSeq" id="WP_136413529.1">
    <property type="nucleotide sequence ID" value="NZ_CP039396.1"/>
</dbReference>
<dbReference type="EC" id="2.1.3.2" evidence="7"/>
<dbReference type="PRINTS" id="PR00101">
    <property type="entry name" value="ATCASE"/>
</dbReference>
<dbReference type="FunFam" id="3.40.50.1370:FF:000002">
    <property type="entry name" value="Aspartate carbamoyltransferase 2"/>
    <property type="match status" value="1"/>
</dbReference>
<dbReference type="Gene3D" id="3.40.50.1370">
    <property type="entry name" value="Aspartate/ornithine carbamoyltransferase"/>
    <property type="match status" value="2"/>
</dbReference>
<feature type="binding site" evidence="7">
    <location>
        <position position="80"/>
    </location>
    <ligand>
        <name>L-aspartate</name>
        <dbReference type="ChEBI" id="CHEBI:29991"/>
    </ligand>
</feature>
<feature type="binding site" evidence="7">
    <location>
        <position position="129"/>
    </location>
    <ligand>
        <name>carbamoyl phosphate</name>
        <dbReference type="ChEBI" id="CHEBI:58228"/>
    </ligand>
</feature>
<feature type="binding site" evidence="7">
    <location>
        <position position="224"/>
    </location>
    <ligand>
        <name>L-aspartate</name>
        <dbReference type="ChEBI" id="CHEBI:29991"/>
    </ligand>
</feature>
<evidence type="ECO:0000313" key="10">
    <source>
        <dbReference type="EMBL" id="QCD41014.1"/>
    </source>
</evidence>
<evidence type="ECO:0000313" key="11">
    <source>
        <dbReference type="Proteomes" id="UP000297149"/>
    </source>
</evidence>
<feature type="binding site" evidence="7">
    <location>
        <position position="101"/>
    </location>
    <ligand>
        <name>carbamoyl phosphate</name>
        <dbReference type="ChEBI" id="CHEBI:58228"/>
    </ligand>
</feature>